<dbReference type="InterPro" id="IPR051169">
    <property type="entry name" value="NADH-Q_oxidoreductase"/>
</dbReference>
<comment type="cofactor">
    <cofactor evidence="1">
        <name>FAD</name>
        <dbReference type="ChEBI" id="CHEBI:57692"/>
    </cofactor>
</comment>
<keyword evidence="4" id="KW-0560">Oxidoreductase</keyword>
<feature type="region of interest" description="Disordered" evidence="5">
    <location>
        <begin position="136"/>
        <end position="156"/>
    </location>
</feature>
<sequence length="156" mass="16843">MGADLALPRHPDIFVIGDTAAVTGQDGKVIPGIAPAAKQEGQYVAKLIRSRLNNDNAAIKPFRYRHQGNLATIGRGLAVVDMGRFKLRGALAWWFGKIIHLYFLIGTRNRLSVSISWVWNHSVAYRGARIITGAKSPVPGTPPASSHTEGGSAGYR</sequence>
<dbReference type="EMBL" id="AP024591">
    <property type="protein sequence ID" value="BCU57824.1"/>
    <property type="molecule type" value="Genomic_DNA"/>
</dbReference>
<evidence type="ECO:0000256" key="5">
    <source>
        <dbReference type="SAM" id="MobiDB-lite"/>
    </source>
</evidence>
<dbReference type="GO" id="GO:0019646">
    <property type="term" value="P:aerobic electron transport chain"/>
    <property type="evidence" value="ECO:0007669"/>
    <property type="project" value="TreeGrafter"/>
</dbReference>
<organism evidence="7 8">
    <name type="scientific">Enterobacter kobei</name>
    <dbReference type="NCBI Taxonomy" id="208224"/>
    <lineage>
        <taxon>Bacteria</taxon>
        <taxon>Pseudomonadati</taxon>
        <taxon>Pseudomonadota</taxon>
        <taxon>Gammaproteobacteria</taxon>
        <taxon>Enterobacterales</taxon>
        <taxon>Enterobacteriaceae</taxon>
        <taxon>Enterobacter</taxon>
        <taxon>Enterobacter cloacae complex</taxon>
    </lineage>
</organism>
<dbReference type="InterPro" id="IPR054585">
    <property type="entry name" value="NDH2-like_C"/>
</dbReference>
<dbReference type="AlphaFoldDB" id="A0AA86MG09"/>
<dbReference type="GO" id="GO:0003955">
    <property type="term" value="F:NAD(P)H dehydrogenase (quinone) activity"/>
    <property type="evidence" value="ECO:0007669"/>
    <property type="project" value="TreeGrafter"/>
</dbReference>
<accession>A0AA86MG09</accession>
<proteinExistence type="predicted"/>
<evidence type="ECO:0000256" key="2">
    <source>
        <dbReference type="ARBA" id="ARBA00022630"/>
    </source>
</evidence>
<feature type="domain" description="External alternative NADH-ubiquinone oxidoreductase-like C-terminal" evidence="6">
    <location>
        <begin position="66"/>
        <end position="119"/>
    </location>
</feature>
<evidence type="ECO:0000256" key="3">
    <source>
        <dbReference type="ARBA" id="ARBA00022827"/>
    </source>
</evidence>
<evidence type="ECO:0000256" key="4">
    <source>
        <dbReference type="ARBA" id="ARBA00023002"/>
    </source>
</evidence>
<dbReference type="Proteomes" id="UP000682928">
    <property type="component" value="Plasmid pENKO-1"/>
</dbReference>
<dbReference type="Pfam" id="PF22366">
    <property type="entry name" value="NDH2_C"/>
    <property type="match status" value="1"/>
</dbReference>
<dbReference type="PANTHER" id="PTHR42913:SF3">
    <property type="entry name" value="64 KDA MITOCHONDRIAL NADH DEHYDROGENASE (EUROFUNG)"/>
    <property type="match status" value="1"/>
</dbReference>
<evidence type="ECO:0000259" key="6">
    <source>
        <dbReference type="Pfam" id="PF22366"/>
    </source>
</evidence>
<keyword evidence="3" id="KW-0274">FAD</keyword>
<geneLocation type="plasmid" evidence="7 8">
    <name>pENKO-1</name>
</geneLocation>
<reference evidence="7" key="1">
    <citation type="submission" date="2021-04" db="EMBL/GenBank/DDBJ databases">
        <title>Difference and commonality of drug resistance evolution in various bacteria. and drug sensitivity profiles.</title>
        <authorList>
            <person name="Maeda T."/>
            <person name="Shibai A."/>
            <person name="Kawada K."/>
            <person name="Kotani H."/>
            <person name="Tarusawa Y."/>
            <person name="Tanabe K."/>
            <person name="Furusawa C."/>
        </authorList>
    </citation>
    <scope>NUCLEOTIDE SEQUENCE</scope>
    <source>
        <strain evidence="7">JCM 8580</strain>
        <plasmid evidence="7">pENKO-1</plasmid>
    </source>
</reference>
<keyword evidence="2" id="KW-0285">Flavoprotein</keyword>
<evidence type="ECO:0000313" key="7">
    <source>
        <dbReference type="EMBL" id="BCU57824.1"/>
    </source>
</evidence>
<evidence type="ECO:0000256" key="1">
    <source>
        <dbReference type="ARBA" id="ARBA00001974"/>
    </source>
</evidence>
<dbReference type="Gene3D" id="3.50.50.100">
    <property type="match status" value="1"/>
</dbReference>
<protein>
    <recommendedName>
        <fullName evidence="6">External alternative NADH-ubiquinone oxidoreductase-like C-terminal domain-containing protein</fullName>
    </recommendedName>
</protein>
<name>A0AA86MG09_9ENTR</name>
<keyword evidence="7" id="KW-0614">Plasmid</keyword>
<gene>
    <name evidence="7" type="ORF">ENKO_44180</name>
</gene>
<evidence type="ECO:0000313" key="8">
    <source>
        <dbReference type="Proteomes" id="UP000682928"/>
    </source>
</evidence>
<dbReference type="PANTHER" id="PTHR42913">
    <property type="entry name" value="APOPTOSIS-INDUCING FACTOR 1"/>
    <property type="match status" value="1"/>
</dbReference>